<evidence type="ECO:0000313" key="2">
    <source>
        <dbReference type="EMBL" id="TFK22484.1"/>
    </source>
</evidence>
<protein>
    <submittedName>
        <fullName evidence="2">Uncharacterized protein</fullName>
    </submittedName>
</protein>
<feature type="region of interest" description="Disordered" evidence="1">
    <location>
        <begin position="644"/>
        <end position="728"/>
    </location>
</feature>
<feature type="compositionally biased region" description="Polar residues" evidence="1">
    <location>
        <begin position="1143"/>
        <end position="1162"/>
    </location>
</feature>
<feature type="compositionally biased region" description="Basic and acidic residues" evidence="1">
    <location>
        <begin position="193"/>
        <end position="204"/>
    </location>
</feature>
<feature type="compositionally biased region" description="Low complexity" evidence="1">
    <location>
        <begin position="1057"/>
        <end position="1070"/>
    </location>
</feature>
<feature type="compositionally biased region" description="Low complexity" evidence="1">
    <location>
        <begin position="19"/>
        <end position="29"/>
    </location>
</feature>
<feature type="compositionally biased region" description="Basic and acidic residues" evidence="1">
    <location>
        <begin position="243"/>
        <end position="268"/>
    </location>
</feature>
<dbReference type="Proteomes" id="UP000307440">
    <property type="component" value="Unassembled WGS sequence"/>
</dbReference>
<feature type="compositionally biased region" description="Polar residues" evidence="1">
    <location>
        <begin position="533"/>
        <end position="544"/>
    </location>
</feature>
<gene>
    <name evidence="2" type="ORF">FA15DRAFT_622396</name>
</gene>
<dbReference type="AlphaFoldDB" id="A0A5C3KPZ4"/>
<feature type="compositionally biased region" description="Polar residues" evidence="1">
    <location>
        <begin position="878"/>
        <end position="895"/>
    </location>
</feature>
<feature type="compositionally biased region" description="Low complexity" evidence="1">
    <location>
        <begin position="696"/>
        <end position="714"/>
    </location>
</feature>
<feature type="compositionally biased region" description="Polar residues" evidence="1">
    <location>
        <begin position="953"/>
        <end position="974"/>
    </location>
</feature>
<feature type="region of interest" description="Disordered" evidence="1">
    <location>
        <begin position="525"/>
        <end position="545"/>
    </location>
</feature>
<evidence type="ECO:0000313" key="3">
    <source>
        <dbReference type="Proteomes" id="UP000307440"/>
    </source>
</evidence>
<feature type="region of interest" description="Disordered" evidence="1">
    <location>
        <begin position="878"/>
        <end position="1171"/>
    </location>
</feature>
<feature type="region of interest" description="Disordered" evidence="1">
    <location>
        <begin position="595"/>
        <end position="617"/>
    </location>
</feature>
<organism evidence="2 3">
    <name type="scientific">Coprinopsis marcescibilis</name>
    <name type="common">Agaric fungus</name>
    <name type="synonym">Psathyrella marcescibilis</name>
    <dbReference type="NCBI Taxonomy" id="230819"/>
    <lineage>
        <taxon>Eukaryota</taxon>
        <taxon>Fungi</taxon>
        <taxon>Dikarya</taxon>
        <taxon>Basidiomycota</taxon>
        <taxon>Agaricomycotina</taxon>
        <taxon>Agaricomycetes</taxon>
        <taxon>Agaricomycetidae</taxon>
        <taxon>Agaricales</taxon>
        <taxon>Agaricineae</taxon>
        <taxon>Psathyrellaceae</taxon>
        <taxon>Coprinopsis</taxon>
    </lineage>
</organism>
<reference evidence="2 3" key="1">
    <citation type="journal article" date="2019" name="Nat. Ecol. Evol.">
        <title>Megaphylogeny resolves global patterns of mushroom evolution.</title>
        <authorList>
            <person name="Varga T."/>
            <person name="Krizsan K."/>
            <person name="Foldi C."/>
            <person name="Dima B."/>
            <person name="Sanchez-Garcia M."/>
            <person name="Sanchez-Ramirez S."/>
            <person name="Szollosi G.J."/>
            <person name="Szarkandi J.G."/>
            <person name="Papp V."/>
            <person name="Albert L."/>
            <person name="Andreopoulos W."/>
            <person name="Angelini C."/>
            <person name="Antonin V."/>
            <person name="Barry K.W."/>
            <person name="Bougher N.L."/>
            <person name="Buchanan P."/>
            <person name="Buyck B."/>
            <person name="Bense V."/>
            <person name="Catcheside P."/>
            <person name="Chovatia M."/>
            <person name="Cooper J."/>
            <person name="Damon W."/>
            <person name="Desjardin D."/>
            <person name="Finy P."/>
            <person name="Geml J."/>
            <person name="Haridas S."/>
            <person name="Hughes K."/>
            <person name="Justo A."/>
            <person name="Karasinski D."/>
            <person name="Kautmanova I."/>
            <person name="Kiss B."/>
            <person name="Kocsube S."/>
            <person name="Kotiranta H."/>
            <person name="LaButti K.M."/>
            <person name="Lechner B.E."/>
            <person name="Liimatainen K."/>
            <person name="Lipzen A."/>
            <person name="Lukacs Z."/>
            <person name="Mihaltcheva S."/>
            <person name="Morgado L.N."/>
            <person name="Niskanen T."/>
            <person name="Noordeloos M.E."/>
            <person name="Ohm R.A."/>
            <person name="Ortiz-Santana B."/>
            <person name="Ovrebo C."/>
            <person name="Racz N."/>
            <person name="Riley R."/>
            <person name="Savchenko A."/>
            <person name="Shiryaev A."/>
            <person name="Soop K."/>
            <person name="Spirin V."/>
            <person name="Szebenyi C."/>
            <person name="Tomsovsky M."/>
            <person name="Tulloss R.E."/>
            <person name="Uehling J."/>
            <person name="Grigoriev I.V."/>
            <person name="Vagvolgyi C."/>
            <person name="Papp T."/>
            <person name="Martin F.M."/>
            <person name="Miettinen O."/>
            <person name="Hibbett D.S."/>
            <person name="Nagy L.G."/>
        </authorList>
    </citation>
    <scope>NUCLEOTIDE SEQUENCE [LARGE SCALE GENOMIC DNA]</scope>
    <source>
        <strain evidence="2 3">CBS 121175</strain>
    </source>
</reference>
<name>A0A5C3KPZ4_COPMA</name>
<feature type="compositionally biased region" description="Basic and acidic residues" evidence="1">
    <location>
        <begin position="995"/>
        <end position="1004"/>
    </location>
</feature>
<dbReference type="OrthoDB" id="2554322at2759"/>
<evidence type="ECO:0000256" key="1">
    <source>
        <dbReference type="SAM" id="MobiDB-lite"/>
    </source>
</evidence>
<feature type="compositionally biased region" description="Polar residues" evidence="1">
    <location>
        <begin position="76"/>
        <end position="91"/>
    </location>
</feature>
<feature type="compositionally biased region" description="Low complexity" evidence="1">
    <location>
        <begin position="975"/>
        <end position="989"/>
    </location>
</feature>
<feature type="compositionally biased region" description="Polar residues" evidence="1">
    <location>
        <begin position="41"/>
        <end position="59"/>
    </location>
</feature>
<feature type="compositionally biased region" description="Gly residues" evidence="1">
    <location>
        <begin position="595"/>
        <end position="613"/>
    </location>
</feature>
<accession>A0A5C3KPZ4</accession>
<feature type="compositionally biased region" description="Pro residues" evidence="1">
    <location>
        <begin position="163"/>
        <end position="178"/>
    </location>
</feature>
<feature type="compositionally biased region" description="Pro residues" evidence="1">
    <location>
        <begin position="226"/>
        <end position="242"/>
    </location>
</feature>
<dbReference type="EMBL" id="ML210239">
    <property type="protein sequence ID" value="TFK22484.1"/>
    <property type="molecule type" value="Genomic_DNA"/>
</dbReference>
<feature type="compositionally biased region" description="Low complexity" evidence="1">
    <location>
        <begin position="1078"/>
        <end position="1094"/>
    </location>
</feature>
<feature type="compositionally biased region" description="Low complexity" evidence="1">
    <location>
        <begin position="287"/>
        <end position="317"/>
    </location>
</feature>
<proteinExistence type="predicted"/>
<feature type="compositionally biased region" description="Low complexity" evidence="1">
    <location>
        <begin position="121"/>
        <end position="147"/>
    </location>
</feature>
<feature type="region of interest" description="Disordered" evidence="1">
    <location>
        <begin position="1"/>
        <end position="383"/>
    </location>
</feature>
<sequence length="1258" mass="129698">MGNTVRRLSIVGGRSPSASPGVKGGTSSPSGGGGVPLASSNANATVTPTRHQRTKSGASVPSKAFFEGGGGGSRPLTPSTSYPHLNLASTPSRSGSSLGGERRRSVSRTGSRMGDVQAMLGIGSRQISSGSTGTTGTAVTGVSTESGRSGRRESGVGTAQTPPQLPPQLPPQPQPPLPTSRRPSISGEDDREEERLAALEDTQKTPRASKIKPKNAGSVGQVERAPPMPLLPPIELHPPSPPKNREYQDQDRDRNLDASDGRLGRGRDGYQSMGGAVSGSPNLSPITGSVVSVSGSGSTSTSSFGKSGSPLDTPASLGPGGGPRLSPIVGSASASPRSVKDFAAASPGNGGRGSSPRPSTTGGGGSAKPKRLPASPGQLHSASLGRSVGALVGAEEAGDRRKEGVAVAVVVGVAATGATSGNGNVFRRNSLGDLKIPARISQAQSSLRRDLGMVREFAGHVEHMKTLQTTYENLVDELHAILDLQAAHVQIQQQQQEQARLQQQQQNQMPRATSPSFFNNLVSALPKGRKRSNTTPEASRSSLNLPRPATVHVSPMGEAVMTLYKDLSAAFYSINSRYRISWECAELLVELGNGSSGSAGGSRAASGGGGTGPGAFSTPASPAAGQYAFSASASTSALMMPVGSGQHGVGNEVKGKRSRERAITLAGDESRPSTPSRELVVGHGQRQVSVGGLAAHQHPQIQTQQQQQQQTNNPPVASPPSWRASTGRNDLSHRQLTLLREMLKNPDPGAIVVQDPVIASPSVILEESSAMSPSSVVSPVSSSVVPSATGSSLNVNRDWRWGNDPMSSTITLPSEDDSIVTGEQRGGVGGSGGATFGKKKRLNMSGFRDMLRALRKGGGVIDTGGGAAGRDQDAVYTSQPMQASTTSLSVESSVDSHQYQRRSGRHQQQQLLGHGEGTPYSPPSSYSGVKLPPKSPRRPSLASIFRIGIGSKGTRSGNHSTTDTLASSGPESNASSRVPSGSSAGVASGPEGGEDAGKAWPKREEDEEDWDQIDSASDLDGHGKTYGALGSATIRGASKGKKLRKPNSPYLQQDPYASRSASGLSLRRSGNVSSANASQTSLNQSSDSSVAISPPSNPRPIRLSDVQESTAESPTATAWPPPRTTSLAPGPSTSVPGGAKPGTQASMRSVSGSSSKFNTANSGGLKGSVRSMPPQAIAVPMYSQSMTHAQSQSNLGGTAPTLALTPENIKPLLENAREVQTRLNSCIGEVQALLTKARDLDGGKVVDPRMSVAELSQP</sequence>
<keyword evidence="3" id="KW-1185">Reference proteome</keyword>